<proteinExistence type="predicted"/>
<evidence type="ECO:0008006" key="3">
    <source>
        <dbReference type="Google" id="ProtNLM"/>
    </source>
</evidence>
<dbReference type="PANTHER" id="PTHR35004">
    <property type="entry name" value="TRANSPOSASE RV3428C-RELATED"/>
    <property type="match status" value="1"/>
</dbReference>
<dbReference type="EMBL" id="JBHLUX010000017">
    <property type="protein sequence ID" value="MFC0470049.1"/>
    <property type="molecule type" value="Genomic_DNA"/>
</dbReference>
<name>A0ABV6K9R2_9BACI</name>
<comment type="caution">
    <text evidence="1">The sequence shown here is derived from an EMBL/GenBank/DDBJ whole genome shotgun (WGS) entry which is preliminary data.</text>
</comment>
<reference evidence="1 2" key="1">
    <citation type="submission" date="2024-09" db="EMBL/GenBank/DDBJ databases">
        <authorList>
            <person name="Sun Q."/>
            <person name="Mori K."/>
        </authorList>
    </citation>
    <scope>NUCLEOTIDE SEQUENCE [LARGE SCALE GENOMIC DNA]</scope>
    <source>
        <strain evidence="1 2">NCAIM B.02610</strain>
    </source>
</reference>
<dbReference type="RefSeq" id="WP_335961321.1">
    <property type="nucleotide sequence ID" value="NZ_JAXBLX010000016.1"/>
</dbReference>
<sequence length="133" mass="15473">MNFDYIHEELAKPNVTLSLLHHEYEAECRTNQKNPYSYRSFLRHYSKYADKYKATLRIRREPGEIMEVDWAGAGSTAFVIDRDTREKVKAYVFVATLPCSQLSYAEATLSMDSQSWINAHNRAYKYFGGSTQL</sequence>
<gene>
    <name evidence="1" type="ORF">ACFFHM_05795</name>
</gene>
<evidence type="ECO:0000313" key="2">
    <source>
        <dbReference type="Proteomes" id="UP001589838"/>
    </source>
</evidence>
<evidence type="ECO:0000313" key="1">
    <source>
        <dbReference type="EMBL" id="MFC0470049.1"/>
    </source>
</evidence>
<protein>
    <recommendedName>
        <fullName evidence="3">Transposase</fullName>
    </recommendedName>
</protein>
<accession>A0ABV6K9R2</accession>
<dbReference type="Proteomes" id="UP001589838">
    <property type="component" value="Unassembled WGS sequence"/>
</dbReference>
<organism evidence="1 2">
    <name type="scientific">Halalkalibacter kiskunsagensis</name>
    <dbReference type="NCBI Taxonomy" id="1548599"/>
    <lineage>
        <taxon>Bacteria</taxon>
        <taxon>Bacillati</taxon>
        <taxon>Bacillota</taxon>
        <taxon>Bacilli</taxon>
        <taxon>Bacillales</taxon>
        <taxon>Bacillaceae</taxon>
        <taxon>Halalkalibacter</taxon>
    </lineage>
</organism>
<keyword evidence="2" id="KW-1185">Reference proteome</keyword>